<evidence type="ECO:0000256" key="1">
    <source>
        <dbReference type="SAM" id="MobiDB-lite"/>
    </source>
</evidence>
<sequence length="270" mass="29509">MTGGGEQRRTWTRPPMSKSPTLPWMGCRLTMLPGWQPTRNCSALDRDRNGLPFTPANLRHPRIPCAPARKIGRCGSTKRFRSSSRRHSVRRWRWPPCDRIVRRDRPAQAPCPGTTARRTRCLVRWPSWPRPGGIRTPSAPASRPHRRRVVPTSATGHRRWPTGAGPAASLPASQFPRMPLMHAHPTPAPHGGRPWPASKTRPEPGRPSFAREDPSPRPGASAAPSGARPSVPPPQARGRRISCVNAGSIMHGPPRGSASPPGEACCANKG</sequence>
<keyword evidence="3" id="KW-1185">Reference proteome</keyword>
<dbReference type="AlphaFoldDB" id="A0A126ZWL3"/>
<dbReference type="EMBL" id="CP014518">
    <property type="protein sequence ID" value="AMM31560.1"/>
    <property type="molecule type" value="Genomic_DNA"/>
</dbReference>
<name>A0A126ZWL3_9MICC</name>
<dbReference type="KEGG" id="satk:SA2016_0872"/>
<reference evidence="2 3" key="1">
    <citation type="submission" date="2016-02" db="EMBL/GenBank/DDBJ databases">
        <title>Complete genome of Sinomonas atrocyanea KCTC 3377.</title>
        <authorList>
            <person name="Kim K.M."/>
        </authorList>
    </citation>
    <scope>NUCLEOTIDE SEQUENCE [LARGE SCALE GENOMIC DNA]</scope>
    <source>
        <strain evidence="2 3">KCTC 3377</strain>
    </source>
</reference>
<accession>A0A126ZWL3</accession>
<feature type="region of interest" description="Disordered" evidence="1">
    <location>
        <begin position="128"/>
        <end position="270"/>
    </location>
</feature>
<feature type="compositionally biased region" description="Basic and acidic residues" evidence="1">
    <location>
        <begin position="200"/>
        <end position="215"/>
    </location>
</feature>
<evidence type="ECO:0000313" key="2">
    <source>
        <dbReference type="EMBL" id="AMM31560.1"/>
    </source>
</evidence>
<dbReference type="Proteomes" id="UP000070134">
    <property type="component" value="Chromosome"/>
</dbReference>
<gene>
    <name evidence="2" type="ORF">SA2016_0872</name>
</gene>
<organism evidence="2 3">
    <name type="scientific">Sinomonas atrocyanea</name>
    <dbReference type="NCBI Taxonomy" id="37927"/>
    <lineage>
        <taxon>Bacteria</taxon>
        <taxon>Bacillati</taxon>
        <taxon>Actinomycetota</taxon>
        <taxon>Actinomycetes</taxon>
        <taxon>Micrococcales</taxon>
        <taxon>Micrococcaceae</taxon>
        <taxon>Sinomonas</taxon>
    </lineage>
</organism>
<proteinExistence type="predicted"/>
<protein>
    <submittedName>
        <fullName evidence="2">Uncharacterized protein</fullName>
    </submittedName>
</protein>
<feature type="compositionally biased region" description="Low complexity" evidence="1">
    <location>
        <begin position="218"/>
        <end position="229"/>
    </location>
</feature>
<evidence type="ECO:0000313" key="3">
    <source>
        <dbReference type="Proteomes" id="UP000070134"/>
    </source>
</evidence>